<name>A0A8S3BKS5_9BILA</name>
<feature type="compositionally biased region" description="Basic and acidic residues" evidence="1">
    <location>
        <begin position="13"/>
        <end position="25"/>
    </location>
</feature>
<feature type="compositionally biased region" description="Acidic residues" evidence="1">
    <location>
        <begin position="1"/>
        <end position="12"/>
    </location>
</feature>
<protein>
    <submittedName>
        <fullName evidence="3">Uncharacterized protein</fullName>
    </submittedName>
</protein>
<reference evidence="3" key="1">
    <citation type="submission" date="2021-02" db="EMBL/GenBank/DDBJ databases">
        <authorList>
            <person name="Nowell W R."/>
        </authorList>
    </citation>
    <scope>NUCLEOTIDE SEQUENCE</scope>
</reference>
<proteinExistence type="predicted"/>
<sequence>MNLDSDLDENDCTDQHEYPSSKKDFNQSIQSDDNNGTI</sequence>
<dbReference type="EMBL" id="CAJOBI010132723">
    <property type="protein sequence ID" value="CAF4732496.1"/>
    <property type="molecule type" value="Genomic_DNA"/>
</dbReference>
<dbReference type="Proteomes" id="UP000681967">
    <property type="component" value="Unassembled WGS sequence"/>
</dbReference>
<evidence type="ECO:0000256" key="1">
    <source>
        <dbReference type="SAM" id="MobiDB-lite"/>
    </source>
</evidence>
<dbReference type="AlphaFoldDB" id="A0A8S3BKS5"/>
<organism evidence="3 4">
    <name type="scientific">Rotaria magnacalcarata</name>
    <dbReference type="NCBI Taxonomy" id="392030"/>
    <lineage>
        <taxon>Eukaryota</taxon>
        <taxon>Metazoa</taxon>
        <taxon>Spiralia</taxon>
        <taxon>Gnathifera</taxon>
        <taxon>Rotifera</taxon>
        <taxon>Eurotatoria</taxon>
        <taxon>Bdelloidea</taxon>
        <taxon>Philodinida</taxon>
        <taxon>Philodinidae</taxon>
        <taxon>Rotaria</taxon>
    </lineage>
</organism>
<comment type="caution">
    <text evidence="3">The sequence shown here is derived from an EMBL/GenBank/DDBJ whole genome shotgun (WGS) entry which is preliminary data.</text>
</comment>
<accession>A0A8S3BKS5</accession>
<dbReference type="Proteomes" id="UP000676336">
    <property type="component" value="Unassembled WGS sequence"/>
</dbReference>
<dbReference type="EMBL" id="CAJOBH010142768">
    <property type="protein sequence ID" value="CAF4813150.1"/>
    <property type="molecule type" value="Genomic_DNA"/>
</dbReference>
<gene>
    <name evidence="3" type="ORF">BYL167_LOCUS48650</name>
    <name evidence="2" type="ORF">SMN809_LOCUS44332</name>
</gene>
<evidence type="ECO:0000313" key="4">
    <source>
        <dbReference type="Proteomes" id="UP000681967"/>
    </source>
</evidence>
<evidence type="ECO:0000313" key="2">
    <source>
        <dbReference type="EMBL" id="CAF4732496.1"/>
    </source>
</evidence>
<feature type="compositionally biased region" description="Polar residues" evidence="1">
    <location>
        <begin position="26"/>
        <end position="38"/>
    </location>
</feature>
<evidence type="ECO:0000313" key="3">
    <source>
        <dbReference type="EMBL" id="CAF4813150.1"/>
    </source>
</evidence>
<feature type="region of interest" description="Disordered" evidence="1">
    <location>
        <begin position="1"/>
        <end position="38"/>
    </location>
</feature>
<feature type="non-terminal residue" evidence="3">
    <location>
        <position position="38"/>
    </location>
</feature>